<dbReference type="RefSeq" id="XP_001262192.1">
    <property type="nucleotide sequence ID" value="XM_001262191.1"/>
</dbReference>
<dbReference type="KEGG" id="nfi:NFIA_099290"/>
<evidence type="ECO:0000313" key="1">
    <source>
        <dbReference type="EMBL" id="EAW20295.1"/>
    </source>
</evidence>
<reference evidence="2" key="1">
    <citation type="journal article" date="2008" name="PLoS Genet.">
        <title>Genomic islands in the pathogenic filamentous fungus Aspergillus fumigatus.</title>
        <authorList>
            <person name="Fedorova N.D."/>
            <person name="Khaldi N."/>
            <person name="Joardar V.S."/>
            <person name="Maiti R."/>
            <person name="Amedeo P."/>
            <person name="Anderson M.J."/>
            <person name="Crabtree J."/>
            <person name="Silva J.C."/>
            <person name="Badger J.H."/>
            <person name="Albarraq A."/>
            <person name="Angiuoli S."/>
            <person name="Bussey H."/>
            <person name="Bowyer P."/>
            <person name="Cotty P.J."/>
            <person name="Dyer P.S."/>
            <person name="Egan A."/>
            <person name="Galens K."/>
            <person name="Fraser-Liggett C.M."/>
            <person name="Haas B.J."/>
            <person name="Inman J.M."/>
            <person name="Kent R."/>
            <person name="Lemieux S."/>
            <person name="Malavazi I."/>
            <person name="Orvis J."/>
            <person name="Roemer T."/>
            <person name="Ronning C.M."/>
            <person name="Sundaram J.P."/>
            <person name="Sutton G."/>
            <person name="Turner G."/>
            <person name="Venter J.C."/>
            <person name="White O.R."/>
            <person name="Whitty B.R."/>
            <person name="Youngman P."/>
            <person name="Wolfe K.H."/>
            <person name="Goldman G.H."/>
            <person name="Wortman J.R."/>
            <person name="Jiang B."/>
            <person name="Denning D.W."/>
            <person name="Nierman W.C."/>
        </authorList>
    </citation>
    <scope>NUCLEOTIDE SEQUENCE [LARGE SCALE GENOMIC DNA]</scope>
    <source>
        <strain evidence="2">ATCC 1020 / DSM 3700 / CBS 544.65 / FGSC A1164 / JCM 1740 / NRRL 181 / WB 181</strain>
    </source>
</reference>
<sequence>MGFLFSEEEESREWDNEEVLLKAAAENDKTTGKLKVVYTLELNNIGKDSAIRTQWSLVNWKYLEETNFKEWTRDMDKESVRLWMREQTFLQRTEKGYEYIGEHPKDRVDFDDKEYLLHPTTIVSSPEDDNSADAVVAGKVAIKATRKYGLGCLPHITLRINVDQLHLVLAVPCDGARERDGDDSEQFDLYQENLVLAFARGGGQDP</sequence>
<gene>
    <name evidence="1" type="ORF">NFIA_099290</name>
</gene>
<keyword evidence="2" id="KW-1185">Reference proteome</keyword>
<dbReference type="GeneID" id="4588839"/>
<dbReference type="VEuPathDB" id="FungiDB:NFIA_099290"/>
<accession>A1DBQ5</accession>
<evidence type="ECO:0000313" key="2">
    <source>
        <dbReference type="Proteomes" id="UP000006702"/>
    </source>
</evidence>
<protein>
    <submittedName>
        <fullName evidence="1">Uncharacterized protein</fullName>
    </submittedName>
</protein>
<dbReference type="EMBL" id="DS027694">
    <property type="protein sequence ID" value="EAW20295.1"/>
    <property type="molecule type" value="Genomic_DNA"/>
</dbReference>
<organism evidence="1 2">
    <name type="scientific">Neosartorya fischeri (strain ATCC 1020 / DSM 3700 / CBS 544.65 / FGSC A1164 / JCM 1740 / NRRL 181 / WB 181)</name>
    <name type="common">Aspergillus fischerianus</name>
    <dbReference type="NCBI Taxonomy" id="331117"/>
    <lineage>
        <taxon>Eukaryota</taxon>
        <taxon>Fungi</taxon>
        <taxon>Dikarya</taxon>
        <taxon>Ascomycota</taxon>
        <taxon>Pezizomycotina</taxon>
        <taxon>Eurotiomycetes</taxon>
        <taxon>Eurotiomycetidae</taxon>
        <taxon>Eurotiales</taxon>
        <taxon>Aspergillaceae</taxon>
        <taxon>Aspergillus</taxon>
        <taxon>Aspergillus subgen. Fumigati</taxon>
    </lineage>
</organism>
<dbReference type="Proteomes" id="UP000006702">
    <property type="component" value="Unassembled WGS sequence"/>
</dbReference>
<dbReference type="HOGENOM" id="CLU_1332261_0_0_1"/>
<name>A1DBQ5_NEOFI</name>
<proteinExistence type="predicted"/>
<dbReference type="AlphaFoldDB" id="A1DBQ5"/>